<protein>
    <recommendedName>
        <fullName evidence="3">Flagellin</fullName>
    </recommendedName>
</protein>
<dbReference type="GO" id="GO:0005576">
    <property type="term" value="C:extracellular region"/>
    <property type="evidence" value="ECO:0007669"/>
    <property type="project" value="UniProtKB-SubCell"/>
</dbReference>
<keyword evidence="3" id="KW-0964">Secreted</keyword>
<dbReference type="InterPro" id="IPR042187">
    <property type="entry name" value="Flagellin_C_sub2"/>
</dbReference>
<comment type="subcellular location">
    <subcellularLocation>
        <location evidence="3">Secreted</location>
    </subcellularLocation>
    <subcellularLocation>
        <location evidence="3">Bacterial flagellum</location>
    </subcellularLocation>
</comment>
<dbReference type="PANTHER" id="PTHR42792">
    <property type="entry name" value="FLAGELLIN"/>
    <property type="match status" value="1"/>
</dbReference>
<evidence type="ECO:0000256" key="2">
    <source>
        <dbReference type="ARBA" id="ARBA00023143"/>
    </source>
</evidence>
<dbReference type="GO" id="GO:0005198">
    <property type="term" value="F:structural molecule activity"/>
    <property type="evidence" value="ECO:0007669"/>
    <property type="project" value="UniProtKB-UniRule"/>
</dbReference>
<feature type="domain" description="Flagellin C-terminal" evidence="5">
    <location>
        <begin position="188"/>
        <end position="273"/>
    </location>
</feature>
<dbReference type="Pfam" id="PF00700">
    <property type="entry name" value="Flagellin_C"/>
    <property type="match status" value="1"/>
</dbReference>
<evidence type="ECO:0000313" key="6">
    <source>
        <dbReference type="EMBL" id="RJP57351.1"/>
    </source>
</evidence>
<accession>A0A3A4R777</accession>
<evidence type="ECO:0000256" key="1">
    <source>
        <dbReference type="ARBA" id="ARBA00005709"/>
    </source>
</evidence>
<dbReference type="Pfam" id="PF00669">
    <property type="entry name" value="Flagellin_N"/>
    <property type="match status" value="1"/>
</dbReference>
<evidence type="ECO:0000259" key="5">
    <source>
        <dbReference type="Pfam" id="PF00700"/>
    </source>
</evidence>
<reference evidence="6 7" key="1">
    <citation type="journal article" date="2017" name="ISME J.">
        <title>Energy and carbon metabolisms in a deep terrestrial subsurface fluid microbial community.</title>
        <authorList>
            <person name="Momper L."/>
            <person name="Jungbluth S.P."/>
            <person name="Lee M.D."/>
            <person name="Amend J.P."/>
        </authorList>
    </citation>
    <scope>NUCLEOTIDE SEQUENCE [LARGE SCALE GENOMIC DNA]</scope>
    <source>
        <strain evidence="6">SURF_26</strain>
    </source>
</reference>
<dbReference type="Proteomes" id="UP000266426">
    <property type="component" value="Unassembled WGS sequence"/>
</dbReference>
<dbReference type="AlphaFoldDB" id="A0A3A4R777"/>
<proteinExistence type="inferred from homology"/>
<gene>
    <name evidence="6" type="ORF">C4541_10345</name>
</gene>
<organism evidence="6 7">
    <name type="scientific">Candidatus Auribacter fodinae</name>
    <dbReference type="NCBI Taxonomy" id="2093366"/>
    <lineage>
        <taxon>Bacteria</taxon>
        <taxon>Pseudomonadati</taxon>
        <taxon>Candidatus Auribacterota</taxon>
        <taxon>Candidatus Auribacteria</taxon>
        <taxon>Candidatus Auribacterales</taxon>
        <taxon>Candidatus Auribacteraceae</taxon>
        <taxon>Candidatus Auribacter</taxon>
    </lineage>
</organism>
<dbReference type="Gene3D" id="1.20.1330.10">
    <property type="entry name" value="f41 fragment of flagellin, N-terminal domain"/>
    <property type="match status" value="1"/>
</dbReference>
<feature type="domain" description="Flagellin N-terminal" evidence="4">
    <location>
        <begin position="9"/>
        <end position="131"/>
    </location>
</feature>
<dbReference type="Gene3D" id="6.10.10.10">
    <property type="entry name" value="Flagellar export chaperone, C-terminal domain"/>
    <property type="match status" value="1"/>
</dbReference>
<dbReference type="InterPro" id="IPR001029">
    <property type="entry name" value="Flagellin_N"/>
</dbReference>
<evidence type="ECO:0000256" key="3">
    <source>
        <dbReference type="RuleBase" id="RU362073"/>
    </source>
</evidence>
<evidence type="ECO:0000313" key="7">
    <source>
        <dbReference type="Proteomes" id="UP000266426"/>
    </source>
</evidence>
<keyword evidence="2 3" id="KW-0975">Bacterial flagellum</keyword>
<sequence>MFQSMFTRINSQIPSQSMLLTLSIINRQLVAAQERASTLKRINRASDGPSDYYSIRRLDKGISDNGAKISAYESSINYLEKNDGYLSQISSTLSEMSSLANQALDVSVTTAEKVAIQEDLNQLLQSIEGILSSGVAEKLYTGFSIGGLHNVSLEGTATDSAEPTLAGLTLDGTNVNVTGSVSDINQTITNIDNALDVILKDEARLGSYVKRIENDRDMLEIEQINQLSTKSLLEDADIAEVQLELAKLQIMQSASLALLAQSNLYYENVLSLI</sequence>
<dbReference type="InterPro" id="IPR046358">
    <property type="entry name" value="Flagellin_C"/>
</dbReference>
<dbReference type="EMBL" id="QZJZ01000082">
    <property type="protein sequence ID" value="RJP57351.1"/>
    <property type="molecule type" value="Genomic_DNA"/>
</dbReference>
<dbReference type="GO" id="GO:0009288">
    <property type="term" value="C:bacterial-type flagellum"/>
    <property type="evidence" value="ECO:0007669"/>
    <property type="project" value="UniProtKB-SubCell"/>
</dbReference>
<evidence type="ECO:0000259" key="4">
    <source>
        <dbReference type="Pfam" id="PF00669"/>
    </source>
</evidence>
<comment type="caution">
    <text evidence="6">The sequence shown here is derived from an EMBL/GenBank/DDBJ whole genome shotgun (WGS) entry which is preliminary data.</text>
</comment>
<name>A0A3A4R777_9BACT</name>
<dbReference type="PANTHER" id="PTHR42792:SF2">
    <property type="entry name" value="FLAGELLIN"/>
    <property type="match status" value="1"/>
</dbReference>
<dbReference type="InterPro" id="IPR001492">
    <property type="entry name" value="Flagellin"/>
</dbReference>
<dbReference type="SUPFAM" id="SSF64518">
    <property type="entry name" value="Phase 1 flagellin"/>
    <property type="match status" value="1"/>
</dbReference>
<comment type="similarity">
    <text evidence="1 3">Belongs to the bacterial flagellin family.</text>
</comment>
<comment type="function">
    <text evidence="3">Flagellin is the subunit protein which polymerizes to form the filaments of bacterial flagella.</text>
</comment>